<dbReference type="GO" id="GO:0003700">
    <property type="term" value="F:DNA-binding transcription factor activity"/>
    <property type="evidence" value="ECO:0007669"/>
    <property type="project" value="InterPro"/>
</dbReference>
<gene>
    <name evidence="2" type="ORF">VV01_03550</name>
</gene>
<reference evidence="3" key="1">
    <citation type="submission" date="2015-03" db="EMBL/GenBank/DDBJ databases">
        <title>Luteipulveratus halotolerans sp. nov., a novel actinobacterium (Dermacoccaceae) from Sarawak, Malaysia.</title>
        <authorList>
            <person name="Juboi H."/>
            <person name="Basik A."/>
            <person name="Shamsul S.S."/>
            <person name="Arnold P."/>
            <person name="Schmitt E.K."/>
            <person name="Sanglier J.-J."/>
            <person name="Yeo T."/>
        </authorList>
    </citation>
    <scope>NUCLEOTIDE SEQUENCE [LARGE SCALE GENOMIC DNA]</scope>
    <source>
        <strain evidence="3">C296001</strain>
    </source>
</reference>
<dbReference type="RefSeq" id="WP_050668683.1">
    <property type="nucleotide sequence ID" value="NZ_LAIR01000002.1"/>
</dbReference>
<dbReference type="InterPro" id="IPR036390">
    <property type="entry name" value="WH_DNA-bd_sf"/>
</dbReference>
<comment type="caution">
    <text evidence="2">The sequence shown here is derived from an EMBL/GenBank/DDBJ whole genome shotgun (WGS) entry which is preliminary data.</text>
</comment>
<proteinExistence type="predicted"/>
<dbReference type="OrthoDB" id="7945987at2"/>
<evidence type="ECO:0000313" key="2">
    <source>
        <dbReference type="EMBL" id="KNX36429.1"/>
    </source>
</evidence>
<dbReference type="Pfam" id="PF12840">
    <property type="entry name" value="HTH_20"/>
    <property type="match status" value="1"/>
</dbReference>
<dbReference type="PATRIC" id="fig|1631356.3.peg.641"/>
<dbReference type="EMBL" id="LAIR01000002">
    <property type="protein sequence ID" value="KNX36429.1"/>
    <property type="molecule type" value="Genomic_DNA"/>
</dbReference>
<organism evidence="2 3">
    <name type="scientific">Luteipulveratus halotolerans</name>
    <dbReference type="NCBI Taxonomy" id="1631356"/>
    <lineage>
        <taxon>Bacteria</taxon>
        <taxon>Bacillati</taxon>
        <taxon>Actinomycetota</taxon>
        <taxon>Actinomycetes</taxon>
        <taxon>Micrococcales</taxon>
        <taxon>Dermacoccaceae</taxon>
        <taxon>Luteipulveratus</taxon>
    </lineage>
</organism>
<feature type="domain" description="HTH arsR-type" evidence="1">
    <location>
        <begin position="8"/>
        <end position="93"/>
    </location>
</feature>
<dbReference type="Gene3D" id="1.10.10.10">
    <property type="entry name" value="Winged helix-like DNA-binding domain superfamily/Winged helix DNA-binding domain"/>
    <property type="match status" value="1"/>
</dbReference>
<keyword evidence="3" id="KW-1185">Reference proteome</keyword>
<dbReference type="SMART" id="SM00418">
    <property type="entry name" value="HTH_ARSR"/>
    <property type="match status" value="1"/>
</dbReference>
<dbReference type="STRING" id="1631356.VV01_03550"/>
<dbReference type="InterPro" id="IPR001845">
    <property type="entry name" value="HTH_ArsR_DNA-bd_dom"/>
</dbReference>
<protein>
    <submittedName>
        <fullName evidence="2">ArsR family transcriptional regulator</fullName>
    </submittedName>
</protein>
<dbReference type="SUPFAM" id="SSF46785">
    <property type="entry name" value="Winged helix' DNA-binding domain"/>
    <property type="match status" value="1"/>
</dbReference>
<dbReference type="Proteomes" id="UP000037397">
    <property type="component" value="Unassembled WGS sequence"/>
</dbReference>
<name>A0A0L6CFE6_9MICO</name>
<sequence>MAAAPERPALRVLAHPLRSRLLGHLRVHGPATATELAAALGTHTGATSYHLRKLDEVGLVEDTGAGDGRRRVWAAAAEPALPDVADPDVMLDEDDQAAADWLARDYVQHFAERADGWVSDRQQWPATWRQHCGLADHAVLVTTEQLTALTAELTEVLERYRRAGAGTPGARRVAAYTCLLPVDPAPTA</sequence>
<dbReference type="AlphaFoldDB" id="A0A0L6CFE6"/>
<accession>A0A0L6CFE6</accession>
<evidence type="ECO:0000313" key="3">
    <source>
        <dbReference type="Proteomes" id="UP000037397"/>
    </source>
</evidence>
<evidence type="ECO:0000259" key="1">
    <source>
        <dbReference type="SMART" id="SM00418"/>
    </source>
</evidence>
<dbReference type="InterPro" id="IPR036388">
    <property type="entry name" value="WH-like_DNA-bd_sf"/>
</dbReference>